<dbReference type="InterPro" id="IPR001873">
    <property type="entry name" value="ENaC"/>
</dbReference>
<feature type="transmembrane region" description="Helical" evidence="12">
    <location>
        <begin position="59"/>
        <end position="77"/>
    </location>
</feature>
<keyword evidence="6" id="KW-0915">Sodium</keyword>
<keyword evidence="2 11" id="KW-0813">Transport</keyword>
<evidence type="ECO:0000313" key="13">
    <source>
        <dbReference type="EMBL" id="KAK3580740.1"/>
    </source>
</evidence>
<keyword evidence="14" id="KW-1185">Reference proteome</keyword>
<dbReference type="GO" id="GO:0015280">
    <property type="term" value="F:ligand-gated sodium channel activity"/>
    <property type="evidence" value="ECO:0007669"/>
    <property type="project" value="TreeGrafter"/>
</dbReference>
<evidence type="ECO:0000256" key="4">
    <source>
        <dbReference type="ARBA" id="ARBA00022692"/>
    </source>
</evidence>
<evidence type="ECO:0000256" key="2">
    <source>
        <dbReference type="ARBA" id="ARBA00022448"/>
    </source>
</evidence>
<keyword evidence="9 11" id="KW-0739">Sodium transport</keyword>
<keyword evidence="4 11" id="KW-0812">Transmembrane</keyword>
<sequence>MTELFTLIKYFERSRHIRGTDYRMNNKRQLKDIFKNLAEKSSVPGINQIFSSKQVAIKLLWSVMLLTTIGVVSFQLYELFKDYYSYPIKTIVSLEFNALPFPAISFCNMNPIKKSMLVNASDALRNVIFPGEVRI</sequence>
<dbReference type="Pfam" id="PF00858">
    <property type="entry name" value="ASC"/>
    <property type="match status" value="1"/>
</dbReference>
<evidence type="ECO:0000256" key="1">
    <source>
        <dbReference type="ARBA" id="ARBA00004141"/>
    </source>
</evidence>
<reference evidence="13" key="2">
    <citation type="journal article" date="2021" name="Genome Biol. Evol.">
        <title>Developing a high-quality reference genome for a parasitic bivalve with doubly uniparental inheritance (Bivalvia: Unionida).</title>
        <authorList>
            <person name="Smith C.H."/>
        </authorList>
    </citation>
    <scope>NUCLEOTIDE SEQUENCE</scope>
    <source>
        <strain evidence="13">CHS0354</strain>
        <tissue evidence="13">Mantle</tissue>
    </source>
</reference>
<evidence type="ECO:0000256" key="6">
    <source>
        <dbReference type="ARBA" id="ARBA00023053"/>
    </source>
</evidence>
<keyword evidence="5 12" id="KW-1133">Transmembrane helix</keyword>
<dbReference type="Proteomes" id="UP001195483">
    <property type="component" value="Unassembled WGS sequence"/>
</dbReference>
<reference evidence="13" key="3">
    <citation type="submission" date="2023-05" db="EMBL/GenBank/DDBJ databases">
        <authorList>
            <person name="Smith C.H."/>
        </authorList>
    </citation>
    <scope>NUCLEOTIDE SEQUENCE</scope>
    <source>
        <strain evidence="13">CHS0354</strain>
        <tissue evidence="13">Mantle</tissue>
    </source>
</reference>
<evidence type="ECO:0000256" key="7">
    <source>
        <dbReference type="ARBA" id="ARBA00023065"/>
    </source>
</evidence>
<dbReference type="PRINTS" id="PR01078">
    <property type="entry name" value="AMINACHANNEL"/>
</dbReference>
<evidence type="ECO:0000256" key="11">
    <source>
        <dbReference type="RuleBase" id="RU000679"/>
    </source>
</evidence>
<comment type="subcellular location">
    <subcellularLocation>
        <location evidence="1">Membrane</location>
        <topology evidence="1">Multi-pass membrane protein</topology>
    </subcellularLocation>
</comment>
<organism evidence="13 14">
    <name type="scientific">Potamilus streckersoni</name>
    <dbReference type="NCBI Taxonomy" id="2493646"/>
    <lineage>
        <taxon>Eukaryota</taxon>
        <taxon>Metazoa</taxon>
        <taxon>Spiralia</taxon>
        <taxon>Lophotrochozoa</taxon>
        <taxon>Mollusca</taxon>
        <taxon>Bivalvia</taxon>
        <taxon>Autobranchia</taxon>
        <taxon>Heteroconchia</taxon>
        <taxon>Palaeoheterodonta</taxon>
        <taxon>Unionida</taxon>
        <taxon>Unionoidea</taxon>
        <taxon>Unionidae</taxon>
        <taxon>Ambleminae</taxon>
        <taxon>Lampsilini</taxon>
        <taxon>Potamilus</taxon>
    </lineage>
</organism>
<keyword evidence="8 12" id="KW-0472">Membrane</keyword>
<dbReference type="EMBL" id="JAEAOA010000401">
    <property type="protein sequence ID" value="KAK3580740.1"/>
    <property type="molecule type" value="Genomic_DNA"/>
</dbReference>
<keyword evidence="10 11" id="KW-0407">Ion channel</keyword>
<protein>
    <submittedName>
        <fullName evidence="13">Uncharacterized protein</fullName>
    </submittedName>
</protein>
<evidence type="ECO:0000256" key="3">
    <source>
        <dbReference type="ARBA" id="ARBA00022461"/>
    </source>
</evidence>
<evidence type="ECO:0000256" key="5">
    <source>
        <dbReference type="ARBA" id="ARBA00022989"/>
    </source>
</evidence>
<evidence type="ECO:0000313" key="14">
    <source>
        <dbReference type="Proteomes" id="UP001195483"/>
    </source>
</evidence>
<keyword evidence="3 11" id="KW-0894">Sodium channel</keyword>
<name>A0AAE0VL58_9BIVA</name>
<evidence type="ECO:0000256" key="10">
    <source>
        <dbReference type="ARBA" id="ARBA00023303"/>
    </source>
</evidence>
<dbReference type="PANTHER" id="PTHR11690:SF248">
    <property type="entry name" value="PICKPOCKET 17, ISOFORM A"/>
    <property type="match status" value="1"/>
</dbReference>
<dbReference type="GO" id="GO:0005886">
    <property type="term" value="C:plasma membrane"/>
    <property type="evidence" value="ECO:0007669"/>
    <property type="project" value="TreeGrafter"/>
</dbReference>
<comment type="caution">
    <text evidence="13">The sequence shown here is derived from an EMBL/GenBank/DDBJ whole genome shotgun (WGS) entry which is preliminary data.</text>
</comment>
<keyword evidence="7 11" id="KW-0406">Ion transport</keyword>
<gene>
    <name evidence="13" type="ORF">CHS0354_005750</name>
</gene>
<proteinExistence type="inferred from homology"/>
<comment type="similarity">
    <text evidence="11">Belongs to the amiloride-sensitive sodium channel (TC 1.A.6) family.</text>
</comment>
<reference evidence="13" key="1">
    <citation type="journal article" date="2021" name="Genome Biol. Evol.">
        <title>A High-Quality Reference Genome for a Parasitic Bivalve with Doubly Uniparental Inheritance (Bivalvia: Unionida).</title>
        <authorList>
            <person name="Smith C.H."/>
        </authorList>
    </citation>
    <scope>NUCLEOTIDE SEQUENCE</scope>
    <source>
        <strain evidence="13">CHS0354</strain>
    </source>
</reference>
<evidence type="ECO:0000256" key="12">
    <source>
        <dbReference type="SAM" id="Phobius"/>
    </source>
</evidence>
<dbReference type="AlphaFoldDB" id="A0AAE0VL58"/>
<accession>A0AAE0VL58</accession>
<evidence type="ECO:0000256" key="9">
    <source>
        <dbReference type="ARBA" id="ARBA00023201"/>
    </source>
</evidence>
<evidence type="ECO:0000256" key="8">
    <source>
        <dbReference type="ARBA" id="ARBA00023136"/>
    </source>
</evidence>
<dbReference type="PANTHER" id="PTHR11690">
    <property type="entry name" value="AMILORIDE-SENSITIVE SODIUM CHANNEL-RELATED"/>
    <property type="match status" value="1"/>
</dbReference>